<keyword evidence="4 11" id="KW-0548">Nucleotidyltransferase</keyword>
<dbReference type="InterPro" id="IPR016195">
    <property type="entry name" value="Pol/histidinol_Pase-like"/>
</dbReference>
<evidence type="ECO:0000256" key="3">
    <source>
        <dbReference type="ARBA" id="ARBA00022679"/>
    </source>
</evidence>
<keyword evidence="7" id="KW-0239">DNA-directed DNA polymerase</keyword>
<evidence type="ECO:0000256" key="8">
    <source>
        <dbReference type="ARBA" id="ARBA00023204"/>
    </source>
</evidence>
<keyword evidence="5" id="KW-0235">DNA replication</keyword>
<dbReference type="InterPro" id="IPR004805">
    <property type="entry name" value="DnaE2/DnaE/PolC"/>
</dbReference>
<dbReference type="PANTHER" id="PTHR32294:SF4">
    <property type="entry name" value="ERROR-PRONE DNA POLYMERASE"/>
    <property type="match status" value="1"/>
</dbReference>
<keyword evidence="8" id="KW-0234">DNA repair</keyword>
<dbReference type="Gene3D" id="1.10.150.870">
    <property type="match status" value="1"/>
</dbReference>
<dbReference type="EC" id="2.7.7.7" evidence="1"/>
<dbReference type="Proteomes" id="UP001519331">
    <property type="component" value="Unassembled WGS sequence"/>
</dbReference>
<dbReference type="Pfam" id="PF17657">
    <property type="entry name" value="DNA_pol3_finger"/>
    <property type="match status" value="1"/>
</dbReference>
<evidence type="ECO:0000256" key="2">
    <source>
        <dbReference type="ARBA" id="ARBA00022490"/>
    </source>
</evidence>
<dbReference type="InterPro" id="IPR041931">
    <property type="entry name" value="DNA_pol3_alpha_thumb_dom"/>
</dbReference>
<dbReference type="Pfam" id="PF02811">
    <property type="entry name" value="PHP"/>
    <property type="match status" value="1"/>
</dbReference>
<dbReference type="InterPro" id="IPR011708">
    <property type="entry name" value="DNA_pol3_alpha_NTPase_dom"/>
</dbReference>
<name>A0ABS4T140_9MICC</name>
<dbReference type="CDD" id="cd04485">
    <property type="entry name" value="DnaE_OBF"/>
    <property type="match status" value="1"/>
</dbReference>
<dbReference type="Gene3D" id="3.20.20.140">
    <property type="entry name" value="Metal-dependent hydrolases"/>
    <property type="match status" value="1"/>
</dbReference>
<dbReference type="RefSeq" id="WP_210048499.1">
    <property type="nucleotide sequence ID" value="NZ_JAGINX010000001.1"/>
</dbReference>
<evidence type="ECO:0000313" key="11">
    <source>
        <dbReference type="EMBL" id="MBP2318166.1"/>
    </source>
</evidence>
<dbReference type="CDD" id="cd07431">
    <property type="entry name" value="PHP_PolIIIA"/>
    <property type="match status" value="1"/>
</dbReference>
<accession>A0ABS4T140</accession>
<evidence type="ECO:0000256" key="5">
    <source>
        <dbReference type="ARBA" id="ARBA00022705"/>
    </source>
</evidence>
<reference evidence="11 12" key="1">
    <citation type="submission" date="2021-03" db="EMBL/GenBank/DDBJ databases">
        <title>Sequencing the genomes of 1000 actinobacteria strains.</title>
        <authorList>
            <person name="Klenk H.-P."/>
        </authorList>
    </citation>
    <scope>NUCLEOTIDE SEQUENCE [LARGE SCALE GENOMIC DNA]</scope>
    <source>
        <strain evidence="11 12">DSM 12544</strain>
    </source>
</reference>
<dbReference type="NCBIfam" id="TIGR00594">
    <property type="entry name" value="polc"/>
    <property type="match status" value="1"/>
</dbReference>
<keyword evidence="3 11" id="KW-0808">Transferase</keyword>
<dbReference type="SMART" id="SM00481">
    <property type="entry name" value="POLIIIAc"/>
    <property type="match status" value="1"/>
</dbReference>
<feature type="domain" description="Polymerase/histidinol phosphatase N-terminal" evidence="10">
    <location>
        <begin position="5"/>
        <end position="72"/>
    </location>
</feature>
<evidence type="ECO:0000256" key="1">
    <source>
        <dbReference type="ARBA" id="ARBA00012417"/>
    </source>
</evidence>
<keyword evidence="12" id="KW-1185">Reference proteome</keyword>
<gene>
    <name evidence="11" type="ORF">JOF45_001185</name>
</gene>
<sequence length="1118" mass="123767">MASFTHLHVTSAFSAHHGTTRPEALVDAAHAADQHSAAITDRDGLYGAVRHIRACLAAGIRPIVGAGLQVREGSAQSEITVLAHGSTGGAGWAGLTRLISSAHAPKRGARRKAHGSVHRPAWIERSRPAVFLQAEQGPTATVMLGPESDVGQAVLAEDPRRAATLLEDWRQRLPGGVVLEIVVHHTRPGTPFSLQHAAQMLALAEHSGTPAVLTNAVRYLKPDDAVTADVLDSAAHLLPLGSFPGQPNAQAWLKPAEEMHRIAYRVAEQADLPTAAAVAMLEHTEQLAERCQLDPETDLQWRRPKVPELEALGIDGDPAAALRQQCEVGLSLRYPWASGDQLRDIRDRLHQELQTIDHFGYNTYFLTVADVVEMIRGRDVRVQARGSGAGSLVNHLLGISTVDPLEHDLLFERFLGRARTTLPDIDVDIESARRHEIYQAIFERYGHHRVTLLSMQNRYRARGAARDAGLALGLSEERIDQIAESLWRFDAADFRKVLRSKPELREVAELVDTEPQVDLLVDLTERLDRLPRHISMHSCGVILGDSELLSLTPTQPSGMGLPMSQFDKDDIDDLGLLKLDVLGVRMQSAMAYAVREVARVNGPHAAQEGGLPEDTPYVSPEGRIDLDAVPTDDEATYAAIRTTHTLGMFQIESPGQRELIGKLQPTEYSDLIADISLFRPGPMKANMVGPFTERKHGFQRVDYLHPRFAPFLQDSYGVVVYHEHVLRILSDCMDVDLAYADELRRRLQRDPEEVEAEFRRNTAAAGRFTAEETETIWEAMKGFGSFGFCKAHGAAFALPTYQSAWLKTHYPVEFLCALFEHDPGMYPRRLLMAEARRIGIPLLPVDANSSGREYRVERVSAEEKGIRLALRDVRGITEAELDRIVAGQPYSSISELRHRAEPSRPLLMRLASIGALDSLAAGQEQRASRGGLIAYVRQLTARPRRPQATDDQQQSLFDEQLLISSEAPDPSPEEQLEAELEVLSSEVDGHILDPYRPMLEELGVVAAEDLLSLRNSSEVLVAGARVATQTPPMRSGDRTVFISLDDGTGCVDTTFFDDAQQQVGPLLFGTRLMIIRGRTRRTGARGMTIQADEAWDLRQMWNEWRRTRHPASSEPQRG</sequence>
<keyword evidence="2" id="KW-0963">Cytoplasm</keyword>
<dbReference type="SUPFAM" id="SSF89550">
    <property type="entry name" value="PHP domain-like"/>
    <property type="match status" value="1"/>
</dbReference>
<evidence type="ECO:0000256" key="7">
    <source>
        <dbReference type="ARBA" id="ARBA00022932"/>
    </source>
</evidence>
<comment type="catalytic activity">
    <reaction evidence="9">
        <text>DNA(n) + a 2'-deoxyribonucleoside 5'-triphosphate = DNA(n+1) + diphosphate</text>
        <dbReference type="Rhea" id="RHEA:22508"/>
        <dbReference type="Rhea" id="RHEA-COMP:17339"/>
        <dbReference type="Rhea" id="RHEA-COMP:17340"/>
        <dbReference type="ChEBI" id="CHEBI:33019"/>
        <dbReference type="ChEBI" id="CHEBI:61560"/>
        <dbReference type="ChEBI" id="CHEBI:173112"/>
        <dbReference type="EC" id="2.7.7.7"/>
    </reaction>
</comment>
<dbReference type="Gene3D" id="1.10.10.1600">
    <property type="entry name" value="Bacterial DNA polymerase III alpha subunit, thumb domain"/>
    <property type="match status" value="1"/>
</dbReference>
<dbReference type="InterPro" id="IPR003141">
    <property type="entry name" value="Pol/His_phosphatase_N"/>
</dbReference>
<evidence type="ECO:0000256" key="9">
    <source>
        <dbReference type="ARBA" id="ARBA00049244"/>
    </source>
</evidence>
<evidence type="ECO:0000313" key="12">
    <source>
        <dbReference type="Proteomes" id="UP001519331"/>
    </source>
</evidence>
<dbReference type="Pfam" id="PF14579">
    <property type="entry name" value="HHH_6"/>
    <property type="match status" value="1"/>
</dbReference>
<dbReference type="InterPro" id="IPR004013">
    <property type="entry name" value="PHP_dom"/>
</dbReference>
<protein>
    <recommendedName>
        <fullName evidence="1">DNA-directed DNA polymerase</fullName>
        <ecNumber evidence="1">2.7.7.7</ecNumber>
    </recommendedName>
</protein>
<evidence type="ECO:0000256" key="4">
    <source>
        <dbReference type="ARBA" id="ARBA00022695"/>
    </source>
</evidence>
<comment type="caution">
    <text evidence="11">The sequence shown here is derived from an EMBL/GenBank/DDBJ whole genome shotgun (WGS) entry which is preliminary data.</text>
</comment>
<evidence type="ECO:0000256" key="6">
    <source>
        <dbReference type="ARBA" id="ARBA00022763"/>
    </source>
</evidence>
<organism evidence="11 12">
    <name type="scientific">Nesterenkonia lacusekhoensis</name>
    <dbReference type="NCBI Taxonomy" id="150832"/>
    <lineage>
        <taxon>Bacteria</taxon>
        <taxon>Bacillati</taxon>
        <taxon>Actinomycetota</taxon>
        <taxon>Actinomycetes</taxon>
        <taxon>Micrococcales</taxon>
        <taxon>Micrococcaceae</taxon>
        <taxon>Nesterenkonia</taxon>
    </lineage>
</organism>
<proteinExistence type="predicted"/>
<dbReference type="GO" id="GO:0003887">
    <property type="term" value="F:DNA-directed DNA polymerase activity"/>
    <property type="evidence" value="ECO:0007669"/>
    <property type="project" value="UniProtKB-EC"/>
</dbReference>
<dbReference type="InterPro" id="IPR029460">
    <property type="entry name" value="DNAPol_HHH"/>
</dbReference>
<evidence type="ECO:0000259" key="10">
    <source>
        <dbReference type="SMART" id="SM00481"/>
    </source>
</evidence>
<dbReference type="PANTHER" id="PTHR32294">
    <property type="entry name" value="DNA POLYMERASE III SUBUNIT ALPHA"/>
    <property type="match status" value="1"/>
</dbReference>
<dbReference type="Pfam" id="PF07733">
    <property type="entry name" value="DNA_pol3_alpha"/>
    <property type="match status" value="1"/>
</dbReference>
<dbReference type="EMBL" id="JAGINX010000001">
    <property type="protein sequence ID" value="MBP2318166.1"/>
    <property type="molecule type" value="Genomic_DNA"/>
</dbReference>
<keyword evidence="6" id="KW-0227">DNA damage</keyword>
<dbReference type="InterPro" id="IPR040982">
    <property type="entry name" value="DNA_pol3_finger"/>
</dbReference>